<dbReference type="AlphaFoldDB" id="A0A101EKD8"/>
<evidence type="ECO:0000256" key="3">
    <source>
        <dbReference type="ARBA" id="ARBA00017267"/>
    </source>
</evidence>
<dbReference type="PATRIC" id="fig|172049.5.peg.30"/>
<evidence type="ECO:0000256" key="2">
    <source>
        <dbReference type="ARBA" id="ARBA00012908"/>
    </source>
</evidence>
<dbReference type="PANTHER" id="PTHR43654">
    <property type="entry name" value="GLUTAMATE 5-KINASE"/>
    <property type="match status" value="1"/>
</dbReference>
<keyword evidence="5 10" id="KW-0547">Nucleotide-binding</keyword>
<feature type="binding site" evidence="11">
    <location>
        <position position="220"/>
    </location>
    <ligand>
        <name>ATP</name>
        <dbReference type="ChEBI" id="CHEBI:30616"/>
    </ligand>
</feature>
<evidence type="ECO:0000256" key="10">
    <source>
        <dbReference type="PIRNR" id="PIRNR016496"/>
    </source>
</evidence>
<feature type="binding site" evidence="11">
    <location>
        <position position="153"/>
    </location>
    <ligand>
        <name>substrate</name>
    </ligand>
</feature>
<dbReference type="GO" id="GO:0005524">
    <property type="term" value="F:ATP binding"/>
    <property type="evidence" value="ECO:0007669"/>
    <property type="project" value="UniProtKB-KW"/>
</dbReference>
<accession>A0A101EKD8</accession>
<keyword evidence="8" id="KW-0414">Isoprene biosynthesis</keyword>
<feature type="site" description="Transition state stabilizer" evidence="12">
    <location>
        <position position="14"/>
    </location>
</feature>
<dbReference type="GeneID" id="8096228"/>
<evidence type="ECO:0000259" key="13">
    <source>
        <dbReference type="Pfam" id="PF00696"/>
    </source>
</evidence>
<dbReference type="PANTHER" id="PTHR43654:SF1">
    <property type="entry name" value="ISOPENTENYL PHOSPHATE KINASE"/>
    <property type="match status" value="1"/>
</dbReference>
<dbReference type="EC" id="2.7.4.26" evidence="2 10"/>
<feature type="domain" description="Aspartate/glutamate/uridylate kinase" evidence="13">
    <location>
        <begin position="1"/>
        <end position="231"/>
    </location>
</feature>
<dbReference type="CDD" id="cd04241">
    <property type="entry name" value="AAK_FomA-like"/>
    <property type="match status" value="1"/>
</dbReference>
<sequence>MIIIKLGGSVISDKNTPYSFNREVVEEIAEEIAQFYPKESFILVHGGGSFGHPNAREYKIREGLIGDVKRKRIGFSKTHQAMLKLNNLIIEVFLEKGLPAYSVSSSSIFLIENGEIIYGELEILRKLLEKGFIPVLFGDTAVALEKGIDILSGDQIAGYLAKILRAEKVIFLMDVDGIYDKNPREKGAKLITELTKEGIEHLLESSESAGIDVTGGIGNKLKKALEIAHYSDVYFINGKVKGNLTKVLQGENPGTVIKRW</sequence>
<evidence type="ECO:0000256" key="12">
    <source>
        <dbReference type="PIRSR" id="PIRSR016496-2"/>
    </source>
</evidence>
<keyword evidence="4 10" id="KW-0808">Transferase</keyword>
<dbReference type="GO" id="GO:0016114">
    <property type="term" value="P:terpenoid biosynthetic process"/>
    <property type="evidence" value="ECO:0007669"/>
    <property type="project" value="TreeGrafter"/>
</dbReference>
<dbReference type="EMBL" id="LGFD01000063">
    <property type="protein sequence ID" value="KUK16787.1"/>
    <property type="molecule type" value="Genomic_DNA"/>
</dbReference>
<comment type="function">
    <text evidence="10">Catalyzes the formation of isopentenyl diphosphate (IPP), the building block of all isoprenoids.</text>
</comment>
<reference evidence="15" key="1">
    <citation type="journal article" date="2015" name="MBio">
        <title>Genome-Resolved Metagenomic Analysis Reveals Roles for Candidate Phyla and Other Microbial Community Members in Biogeochemical Transformations in Oil Reservoirs.</title>
        <authorList>
            <person name="Hu P."/>
            <person name="Tom L."/>
            <person name="Singh A."/>
            <person name="Thomas B.C."/>
            <person name="Baker B.J."/>
            <person name="Piceno Y.M."/>
            <person name="Andersen G.L."/>
            <person name="Banfield J.F."/>
        </authorList>
    </citation>
    <scope>NUCLEOTIDE SEQUENCE [LARGE SCALE GENOMIC DNA]</scope>
</reference>
<feature type="binding site" evidence="11">
    <location>
        <position position="48"/>
    </location>
    <ligand>
        <name>ATP</name>
        <dbReference type="ChEBI" id="CHEBI:30616"/>
    </ligand>
</feature>
<evidence type="ECO:0000256" key="4">
    <source>
        <dbReference type="ARBA" id="ARBA00022679"/>
    </source>
</evidence>
<evidence type="ECO:0000256" key="7">
    <source>
        <dbReference type="ARBA" id="ARBA00022840"/>
    </source>
</evidence>
<evidence type="ECO:0000313" key="15">
    <source>
        <dbReference type="Proteomes" id="UP000053911"/>
    </source>
</evidence>
<keyword evidence="7 10" id="KW-0067">ATP-binding</keyword>
<dbReference type="GO" id="GO:0016301">
    <property type="term" value="F:kinase activity"/>
    <property type="evidence" value="ECO:0007669"/>
    <property type="project" value="UniProtKB-KW"/>
</dbReference>
<comment type="similarity">
    <text evidence="1 10">Belongs to the isopentenyl phosphate kinase family.</text>
</comment>
<keyword evidence="6 10" id="KW-0418">Kinase</keyword>
<organism evidence="14 15">
    <name type="scientific">Thermococcus sibiricus</name>
    <dbReference type="NCBI Taxonomy" id="172049"/>
    <lineage>
        <taxon>Archaea</taxon>
        <taxon>Methanobacteriati</taxon>
        <taxon>Methanobacteriota</taxon>
        <taxon>Thermococci</taxon>
        <taxon>Thermococcales</taxon>
        <taxon>Thermococcaceae</taxon>
        <taxon>Thermococcus</taxon>
    </lineage>
</organism>
<comment type="subunit">
    <text evidence="10">Homodimer.</text>
</comment>
<dbReference type="Pfam" id="PF00696">
    <property type="entry name" value="AA_kinase"/>
    <property type="match status" value="1"/>
</dbReference>
<dbReference type="PIRSF" id="PIRSF016496">
    <property type="entry name" value="Kin_FomA"/>
    <property type="match status" value="1"/>
</dbReference>
<evidence type="ECO:0000256" key="5">
    <source>
        <dbReference type="ARBA" id="ARBA00022741"/>
    </source>
</evidence>
<dbReference type="SUPFAM" id="SSF53633">
    <property type="entry name" value="Carbamate kinase-like"/>
    <property type="match status" value="1"/>
</dbReference>
<gene>
    <name evidence="14" type="ORF">XD54_1920</name>
</gene>
<dbReference type="GO" id="GO:0102043">
    <property type="term" value="F:isopentenyl phosphate kinase activity"/>
    <property type="evidence" value="ECO:0007669"/>
    <property type="project" value="UniProtKB-EC"/>
</dbReference>
<dbReference type="InterPro" id="IPR036393">
    <property type="entry name" value="AceGlu_kinase-like_sf"/>
</dbReference>
<evidence type="ECO:0000256" key="1">
    <source>
        <dbReference type="ARBA" id="ARBA00010540"/>
    </source>
</evidence>
<evidence type="ECO:0000256" key="8">
    <source>
        <dbReference type="ARBA" id="ARBA00023229"/>
    </source>
</evidence>
<feature type="binding site" evidence="11">
    <location>
        <position position="216"/>
    </location>
    <ligand>
        <name>ATP</name>
        <dbReference type="ChEBI" id="CHEBI:30616"/>
    </ligand>
</feature>
<comment type="catalytic activity">
    <reaction evidence="9 10">
        <text>isopentenyl phosphate + ATP = isopentenyl diphosphate + ADP</text>
        <dbReference type="Rhea" id="RHEA:33963"/>
        <dbReference type="ChEBI" id="CHEBI:30616"/>
        <dbReference type="ChEBI" id="CHEBI:65078"/>
        <dbReference type="ChEBI" id="CHEBI:128769"/>
        <dbReference type="ChEBI" id="CHEBI:456216"/>
        <dbReference type="EC" id="2.7.4.26"/>
    </reaction>
</comment>
<dbReference type="NCBIfam" id="NF040647">
    <property type="entry name" value="IPPK_Arch"/>
    <property type="match status" value="1"/>
</dbReference>
<dbReference type="InterPro" id="IPR001048">
    <property type="entry name" value="Asp/Glu/Uridylate_kinase"/>
</dbReference>
<evidence type="ECO:0000256" key="6">
    <source>
        <dbReference type="ARBA" id="ARBA00022777"/>
    </source>
</evidence>
<proteinExistence type="inferred from homology"/>
<feature type="binding site" evidence="11">
    <location>
        <begin position="5"/>
        <end position="9"/>
    </location>
    <ligand>
        <name>ATP</name>
        <dbReference type="ChEBI" id="CHEBI:30616"/>
    </ligand>
</feature>
<feature type="binding site" evidence="11">
    <location>
        <position position="52"/>
    </location>
    <ligand>
        <name>substrate</name>
    </ligand>
</feature>
<evidence type="ECO:0000256" key="11">
    <source>
        <dbReference type="PIRSR" id="PIRSR016496-1"/>
    </source>
</evidence>
<protein>
    <recommendedName>
        <fullName evidence="3 10">Isopentenyl phosphate kinase</fullName>
        <shortName evidence="10">IPK</shortName>
        <ecNumber evidence="2 10">2.7.4.26</ecNumber>
    </recommendedName>
</protein>
<dbReference type="RefSeq" id="WP_015849503.1">
    <property type="nucleotide sequence ID" value="NZ_LGFD01000063.1"/>
</dbReference>
<evidence type="ECO:0000256" key="9">
    <source>
        <dbReference type="ARBA" id="ARBA00049063"/>
    </source>
</evidence>
<dbReference type="GO" id="GO:0005829">
    <property type="term" value="C:cytosol"/>
    <property type="evidence" value="ECO:0007669"/>
    <property type="project" value="TreeGrafter"/>
</dbReference>
<comment type="caution">
    <text evidence="14">The sequence shown here is derived from an EMBL/GenBank/DDBJ whole genome shotgun (WGS) entry which is preliminary data.</text>
</comment>
<dbReference type="OMA" id="HHNASEH"/>
<dbReference type="Proteomes" id="UP000053911">
    <property type="component" value="Unassembled WGS sequence"/>
</dbReference>
<feature type="binding site" evidence="11">
    <location>
        <position position="174"/>
    </location>
    <ligand>
        <name>ATP</name>
        <dbReference type="ChEBI" id="CHEBI:30616"/>
    </ligand>
</feature>
<dbReference type="InterPro" id="IPR024192">
    <property type="entry name" value="Fosfomycin_R_FomA-type"/>
</dbReference>
<dbReference type="Gene3D" id="3.40.1160.10">
    <property type="entry name" value="Acetylglutamate kinase-like"/>
    <property type="match status" value="1"/>
</dbReference>
<evidence type="ECO:0000313" key="14">
    <source>
        <dbReference type="EMBL" id="KUK16787.1"/>
    </source>
</evidence>
<name>A0A101EKD8_9EURY</name>
<feature type="binding site" evidence="11">
    <location>
        <position position="47"/>
    </location>
    <ligand>
        <name>substrate</name>
    </ligand>
</feature>